<evidence type="ECO:0000313" key="2">
    <source>
        <dbReference type="Proteomes" id="UP000222950"/>
    </source>
</evidence>
<name>A0A1L7N226_9CAUD</name>
<proteinExistence type="predicted"/>
<dbReference type="EMBL" id="AP017925">
    <property type="protein sequence ID" value="BAW19541.1"/>
    <property type="molecule type" value="Genomic_DNA"/>
</dbReference>
<accession>A0A1L7N226</accession>
<protein>
    <submittedName>
        <fullName evidence="1">Uncharacterized protein</fullName>
    </submittedName>
</protein>
<reference evidence="1 2" key="1">
    <citation type="submission" date="2016-12" db="EMBL/GenBank/DDBJ databases">
        <title>Characterization of two jumbo phages RP12 and RP31 infecting the phytopathogen Ralstonia solanacearum.</title>
        <authorList>
            <person name="Kawasaki T."/>
            <person name="Yoshikawa G."/>
            <person name="Ogata H."/>
            <person name="Yamada T."/>
        </authorList>
    </citation>
    <scope>NUCLEOTIDE SEQUENCE [LARGE SCALE GENOMIC DNA]</scope>
    <source>
        <strain evidence="1 2">RP31</strain>
    </source>
</reference>
<organism evidence="1 2">
    <name type="scientific">Ralstonia phage RP31</name>
    <dbReference type="NCBI Taxonomy" id="1923890"/>
    <lineage>
        <taxon>Viruses</taxon>
        <taxon>Duplodnaviria</taxon>
        <taxon>Heunggongvirae</taxon>
        <taxon>Uroviricota</taxon>
        <taxon>Caudoviricetes</taxon>
        <taxon>Chimalliviridae</taxon>
        <taxon>Ripduovirus</taxon>
        <taxon>Ripduovirus RP12</taxon>
    </lineage>
</organism>
<sequence length="276" mass="31673">MNASERATGYFPLSIATSLALEGALGIHPDHPAGPKLLKDFSGHWVNVKTLFRNYYEAIGKENIPAIDQKDLIDSFRHELDSYLEISAEQGQHQFKTVLYCPDYIGLESRLPHAILRVDSTPNQILFAKSLQMVLGQIIKNEKELIKLYPLQITDSQSANTLMLTHYPYDLTTKAFSNLSLLESHTGNIKDKSRWYTKFYNGKDLPMIPFHEGFLSIFGDSQLFRPIGATYRKTLVDLGTKYNWSFATSQDKVNYGLNQIKDKFLAEQLRLYLRRW</sequence>
<dbReference type="Proteomes" id="UP000222950">
    <property type="component" value="Segment"/>
</dbReference>
<evidence type="ECO:0000313" key="1">
    <source>
        <dbReference type="EMBL" id="BAW19541.1"/>
    </source>
</evidence>